<dbReference type="InParanoid" id="G4T9L1"/>
<dbReference type="STRING" id="1109443.G4T9L1"/>
<dbReference type="GO" id="GO:0008270">
    <property type="term" value="F:zinc ion binding"/>
    <property type="evidence" value="ECO:0007669"/>
    <property type="project" value="UniProtKB-KW"/>
</dbReference>
<keyword evidence="12 16" id="KW-0472">Membrane</keyword>
<evidence type="ECO:0000256" key="15">
    <source>
        <dbReference type="ARBA" id="ARBA00034505"/>
    </source>
</evidence>
<dbReference type="OMA" id="QHYLARC"/>
<evidence type="ECO:0000256" key="3">
    <source>
        <dbReference type="ARBA" id="ARBA00008704"/>
    </source>
</evidence>
<comment type="similarity">
    <text evidence="3 16">Belongs to the pex2/pex10/pex12 family.</text>
</comment>
<protein>
    <recommendedName>
        <fullName evidence="4 16">Peroxisome assembly protein 12</fullName>
    </recommendedName>
    <alternativeName>
        <fullName evidence="14 16">Peroxin-12</fullName>
    </alternativeName>
</protein>
<sequence>MDFLSDARQDVYRPSIFELIAQEQLRDLLQPAVKYVLAHFAQRYPRYLIRIFNKHEELYALIMLVVERHYLKLHNASFAENFYGLTRRRRPKYETEKANLAVGRASEPSKLNDRDIMRSLLFLVGIPYVRAKAHDYFESIGGGISSDIMDNSTQSSSTQTRQQKLQSIFKRLYPIINAAFELWIMTYNVAYLFEKTPYYRPWLAWMGLDLRRAGPVPVMEATVKQYGSLRERLSSMLRSSPRFMLDSLKILLPLSIFFVKFLEWWYSPSSPARALSAAPTGPALPPPRMLHPHPKGLYVDPTNYGQCPICRNQITNPTVLPTGYVFCYRCIHPRIEESGLCPVTLHPVELEQLRKIMG</sequence>
<dbReference type="PROSITE" id="PS50089">
    <property type="entry name" value="ZF_RING_2"/>
    <property type="match status" value="1"/>
</dbReference>
<name>G4T9L1_SERID</name>
<comment type="pathway">
    <text evidence="2">Protein modification; protein ubiquitination.</text>
</comment>
<evidence type="ECO:0000256" key="13">
    <source>
        <dbReference type="ARBA" id="ARBA00023140"/>
    </source>
</evidence>
<dbReference type="InterPro" id="IPR013083">
    <property type="entry name" value="Znf_RING/FYVE/PHD"/>
</dbReference>
<dbReference type="SUPFAM" id="SSF57850">
    <property type="entry name" value="RING/U-box"/>
    <property type="match status" value="1"/>
</dbReference>
<comment type="subcellular location">
    <subcellularLocation>
        <location evidence="1">Peroxisome membrane</location>
        <topology evidence="1">Multi-pass membrane protein</topology>
    </subcellularLocation>
</comment>
<dbReference type="Pfam" id="PF13923">
    <property type="entry name" value="zf-C3HC4_2"/>
    <property type="match status" value="1"/>
</dbReference>
<evidence type="ECO:0000256" key="2">
    <source>
        <dbReference type="ARBA" id="ARBA00004906"/>
    </source>
</evidence>
<dbReference type="PIRSF" id="PIRSF038074">
    <property type="entry name" value="Peroxisome_assembly_p12"/>
    <property type="match status" value="1"/>
</dbReference>
<dbReference type="EMBL" id="CAFZ01000023">
    <property type="protein sequence ID" value="CCA68004.1"/>
    <property type="molecule type" value="Genomic_DNA"/>
</dbReference>
<evidence type="ECO:0000256" key="17">
    <source>
        <dbReference type="PROSITE-ProRule" id="PRU00175"/>
    </source>
</evidence>
<evidence type="ECO:0000256" key="5">
    <source>
        <dbReference type="ARBA" id="ARBA00022448"/>
    </source>
</evidence>
<keyword evidence="5" id="KW-0813">Transport</keyword>
<keyword evidence="6" id="KW-0812">Transmembrane</keyword>
<comment type="subunit">
    <text evidence="15">Component of the PEX2-PEX10-PEX12 retrotranslocation channel, composed of PEX2, PEX10 and PEX12.</text>
</comment>
<keyword evidence="9" id="KW-0862">Zinc</keyword>
<dbReference type="Pfam" id="PF04757">
    <property type="entry name" value="Pex2_Pex12"/>
    <property type="match status" value="1"/>
</dbReference>
<evidence type="ECO:0000256" key="12">
    <source>
        <dbReference type="ARBA" id="ARBA00023136"/>
    </source>
</evidence>
<dbReference type="HOGENOM" id="CLU_031067_0_0_1"/>
<proteinExistence type="inferred from homology"/>
<keyword evidence="10" id="KW-0653">Protein transport</keyword>
<dbReference type="OrthoDB" id="107372at2759"/>
<gene>
    <name evidence="19" type="ORF">PIIN_01871</name>
</gene>
<comment type="function">
    <text evidence="16">Component of a retrotranslocation channel required for peroxisome organization by mediating export of the PEX5 receptor from peroxisomes to the cytosol, thereby promoting PEX5 recycling.</text>
</comment>
<dbReference type="InterPro" id="IPR001841">
    <property type="entry name" value="Znf_RING"/>
</dbReference>
<evidence type="ECO:0000313" key="20">
    <source>
        <dbReference type="Proteomes" id="UP000007148"/>
    </source>
</evidence>
<evidence type="ECO:0000256" key="14">
    <source>
        <dbReference type="ARBA" id="ARBA00029692"/>
    </source>
</evidence>
<evidence type="ECO:0000313" key="19">
    <source>
        <dbReference type="EMBL" id="CCA68004.1"/>
    </source>
</evidence>
<dbReference type="GO" id="GO:1990429">
    <property type="term" value="C:peroxisomal importomer complex"/>
    <property type="evidence" value="ECO:0007669"/>
    <property type="project" value="TreeGrafter"/>
</dbReference>
<dbReference type="CDD" id="cd16451">
    <property type="entry name" value="mRING_PEX12"/>
    <property type="match status" value="1"/>
</dbReference>
<comment type="caution">
    <text evidence="19">The sequence shown here is derived from an EMBL/GenBank/DDBJ whole genome shotgun (WGS) entry which is preliminary data.</text>
</comment>
<evidence type="ECO:0000256" key="11">
    <source>
        <dbReference type="ARBA" id="ARBA00022989"/>
    </source>
</evidence>
<dbReference type="InterPro" id="IPR006845">
    <property type="entry name" value="Pex_N"/>
</dbReference>
<dbReference type="eggNOG" id="KOG0826">
    <property type="taxonomic scope" value="Eukaryota"/>
</dbReference>
<evidence type="ECO:0000256" key="8">
    <source>
        <dbReference type="ARBA" id="ARBA00022771"/>
    </source>
</evidence>
<dbReference type="GO" id="GO:0005778">
    <property type="term" value="C:peroxisomal membrane"/>
    <property type="evidence" value="ECO:0007669"/>
    <property type="project" value="UniProtKB-SubCell"/>
</dbReference>
<feature type="domain" description="RING-type" evidence="18">
    <location>
        <begin position="307"/>
        <end position="343"/>
    </location>
</feature>
<accession>G4T9L1</accession>
<keyword evidence="11" id="KW-1133">Transmembrane helix</keyword>
<evidence type="ECO:0000256" key="7">
    <source>
        <dbReference type="ARBA" id="ARBA00022723"/>
    </source>
</evidence>
<dbReference type="GO" id="GO:0006513">
    <property type="term" value="P:protein monoubiquitination"/>
    <property type="evidence" value="ECO:0007669"/>
    <property type="project" value="TreeGrafter"/>
</dbReference>
<evidence type="ECO:0000256" key="4">
    <source>
        <dbReference type="ARBA" id="ARBA00018980"/>
    </source>
</evidence>
<dbReference type="GO" id="GO:0016562">
    <property type="term" value="P:protein import into peroxisome matrix, receptor recycling"/>
    <property type="evidence" value="ECO:0007669"/>
    <property type="project" value="UniProtKB-ARBA"/>
</dbReference>
<dbReference type="Gene3D" id="3.30.40.10">
    <property type="entry name" value="Zinc/RING finger domain, C3HC4 (zinc finger)"/>
    <property type="match status" value="1"/>
</dbReference>
<dbReference type="PANTHER" id="PTHR12888:SF0">
    <property type="entry name" value="PEROXISOME ASSEMBLY PROTEIN 12"/>
    <property type="match status" value="1"/>
</dbReference>
<evidence type="ECO:0000256" key="9">
    <source>
        <dbReference type="ARBA" id="ARBA00022833"/>
    </source>
</evidence>
<dbReference type="GO" id="GO:0004842">
    <property type="term" value="F:ubiquitin-protein transferase activity"/>
    <property type="evidence" value="ECO:0007669"/>
    <property type="project" value="TreeGrafter"/>
</dbReference>
<reference evidence="19 20" key="1">
    <citation type="journal article" date="2011" name="PLoS Pathog.">
        <title>Endophytic Life Strategies Decoded by Genome and Transcriptome Analyses of the Mutualistic Root Symbiont Piriformospora indica.</title>
        <authorList>
            <person name="Zuccaro A."/>
            <person name="Lahrmann U."/>
            <person name="Guldener U."/>
            <person name="Langen G."/>
            <person name="Pfiffi S."/>
            <person name="Biedenkopf D."/>
            <person name="Wong P."/>
            <person name="Samans B."/>
            <person name="Grimm C."/>
            <person name="Basiewicz M."/>
            <person name="Murat C."/>
            <person name="Martin F."/>
            <person name="Kogel K.H."/>
        </authorList>
    </citation>
    <scope>NUCLEOTIDE SEQUENCE [LARGE SCALE GENOMIC DNA]</scope>
    <source>
        <strain evidence="19 20">DSM 11827</strain>
    </source>
</reference>
<keyword evidence="8 17" id="KW-0863">Zinc-finger</keyword>
<keyword evidence="7" id="KW-0479">Metal-binding</keyword>
<evidence type="ECO:0000259" key="18">
    <source>
        <dbReference type="PROSITE" id="PS50089"/>
    </source>
</evidence>
<keyword evidence="13 16" id="KW-0576">Peroxisome</keyword>
<dbReference type="FunCoup" id="G4T9L1">
    <property type="interactions" value="207"/>
</dbReference>
<dbReference type="InterPro" id="IPR017375">
    <property type="entry name" value="PEX12"/>
</dbReference>
<evidence type="ECO:0000256" key="1">
    <source>
        <dbReference type="ARBA" id="ARBA00004585"/>
    </source>
</evidence>
<evidence type="ECO:0000256" key="16">
    <source>
        <dbReference type="PIRNR" id="PIRNR038074"/>
    </source>
</evidence>
<evidence type="ECO:0000256" key="6">
    <source>
        <dbReference type="ARBA" id="ARBA00022692"/>
    </source>
</evidence>
<dbReference type="SMART" id="SM00184">
    <property type="entry name" value="RING"/>
    <property type="match status" value="1"/>
</dbReference>
<keyword evidence="20" id="KW-1185">Reference proteome</keyword>
<dbReference type="AlphaFoldDB" id="G4T9L1"/>
<dbReference type="PANTHER" id="PTHR12888">
    <property type="entry name" value="PEROXISOME ASSEMBLY PROTEIN 12 PEROXIN-12"/>
    <property type="match status" value="1"/>
</dbReference>
<organism evidence="19 20">
    <name type="scientific">Serendipita indica (strain DSM 11827)</name>
    <name type="common">Root endophyte fungus</name>
    <name type="synonym">Piriformospora indica</name>
    <dbReference type="NCBI Taxonomy" id="1109443"/>
    <lineage>
        <taxon>Eukaryota</taxon>
        <taxon>Fungi</taxon>
        <taxon>Dikarya</taxon>
        <taxon>Basidiomycota</taxon>
        <taxon>Agaricomycotina</taxon>
        <taxon>Agaricomycetes</taxon>
        <taxon>Sebacinales</taxon>
        <taxon>Serendipitaceae</taxon>
        <taxon>Serendipita</taxon>
    </lineage>
</organism>
<dbReference type="Proteomes" id="UP000007148">
    <property type="component" value="Unassembled WGS sequence"/>
</dbReference>
<evidence type="ECO:0000256" key="10">
    <source>
        <dbReference type="ARBA" id="ARBA00022927"/>
    </source>
</evidence>